<dbReference type="PANTHER" id="PTHR15454:SF19">
    <property type="entry name" value="LEUCINE-RICH REPEAT-CONTAINING PROTEIN 51"/>
    <property type="match status" value="1"/>
</dbReference>
<dbReference type="InterPro" id="IPR001611">
    <property type="entry name" value="Leu-rich_rpt"/>
</dbReference>
<accession>A0A8T2KKV7</accession>
<dbReference type="InterPro" id="IPR032675">
    <property type="entry name" value="LRR_dom_sf"/>
</dbReference>
<evidence type="ECO:0000256" key="2">
    <source>
        <dbReference type="ARBA" id="ARBA00022737"/>
    </source>
</evidence>
<evidence type="ECO:0008006" key="6">
    <source>
        <dbReference type="Google" id="ProtNLM"/>
    </source>
</evidence>
<dbReference type="OrthoDB" id="433501at2759"/>
<feature type="compositionally biased region" description="Polar residues" evidence="3">
    <location>
        <begin position="526"/>
        <end position="541"/>
    </location>
</feature>
<keyword evidence="1" id="KW-0433">Leucine-rich repeat</keyword>
<comment type="caution">
    <text evidence="4">The sequence shown here is derived from an EMBL/GenBank/DDBJ whole genome shotgun (WGS) entry which is preliminary data.</text>
</comment>
<dbReference type="EMBL" id="JAACNH010000001">
    <property type="protein sequence ID" value="KAG8456080.1"/>
    <property type="molecule type" value="Genomic_DNA"/>
</dbReference>
<keyword evidence="2" id="KW-0677">Repeat</keyword>
<dbReference type="AlphaFoldDB" id="A0A8T2KKV7"/>
<dbReference type="SUPFAM" id="SSF52075">
    <property type="entry name" value="Outer arm dynein light chain 1"/>
    <property type="match status" value="1"/>
</dbReference>
<gene>
    <name evidence="4" type="ORF">GDO86_002034</name>
</gene>
<dbReference type="Gene3D" id="3.80.10.10">
    <property type="entry name" value="Ribonuclease Inhibitor"/>
    <property type="match status" value="1"/>
</dbReference>
<evidence type="ECO:0000313" key="4">
    <source>
        <dbReference type="EMBL" id="KAG8456080.1"/>
    </source>
</evidence>
<evidence type="ECO:0000256" key="3">
    <source>
        <dbReference type="SAM" id="MobiDB-lite"/>
    </source>
</evidence>
<dbReference type="Pfam" id="PF13516">
    <property type="entry name" value="LRR_6"/>
    <property type="match status" value="1"/>
</dbReference>
<proteinExistence type="predicted"/>
<name>A0A8T2KKV7_9PIPI</name>
<reference evidence="4" key="1">
    <citation type="thesis" date="2020" institute="ProQuest LLC" country="789 East Eisenhower Parkway, Ann Arbor, MI, USA">
        <title>Comparative Genomics and Chromosome Evolution.</title>
        <authorList>
            <person name="Mudd A.B."/>
        </authorList>
    </citation>
    <scope>NUCLEOTIDE SEQUENCE</scope>
    <source>
        <strain evidence="4">Female2</strain>
        <tissue evidence="4">Blood</tissue>
    </source>
</reference>
<organism evidence="4 5">
    <name type="scientific">Hymenochirus boettgeri</name>
    <name type="common">Congo dwarf clawed frog</name>
    <dbReference type="NCBI Taxonomy" id="247094"/>
    <lineage>
        <taxon>Eukaryota</taxon>
        <taxon>Metazoa</taxon>
        <taxon>Chordata</taxon>
        <taxon>Craniata</taxon>
        <taxon>Vertebrata</taxon>
        <taxon>Euteleostomi</taxon>
        <taxon>Amphibia</taxon>
        <taxon>Batrachia</taxon>
        <taxon>Anura</taxon>
        <taxon>Pipoidea</taxon>
        <taxon>Pipidae</taxon>
        <taxon>Pipinae</taxon>
        <taxon>Hymenochirus</taxon>
    </lineage>
</organism>
<protein>
    <recommendedName>
        <fullName evidence="6">Leucine-rich repeat-containing protein 43</fullName>
    </recommendedName>
</protein>
<dbReference type="PANTHER" id="PTHR15454">
    <property type="entry name" value="NISCHARIN RELATED"/>
    <property type="match status" value="1"/>
</dbReference>
<evidence type="ECO:0000256" key="1">
    <source>
        <dbReference type="ARBA" id="ARBA00022614"/>
    </source>
</evidence>
<feature type="compositionally biased region" description="Basic and acidic residues" evidence="3">
    <location>
        <begin position="512"/>
        <end position="524"/>
    </location>
</feature>
<sequence>MDTALSDALEQQLRSLCLNSFPCGVTTTKRKSNLELGKAVSSDTYCESDDPEKDSVDTLQDLLTYSKSPWALGHNWNCESQNLRQLAVKCPESITQQFIYSYFTSLRVVDKEVTTVDEELLKFQNLEELVLSANKISTILSSNLPRTVKVLELGSNQISNLRDLSVNPPPKLQHLGLSYNRIDHSTDTKYLTADFWPNLVSLDLSFNDLTELFDLVNRLSSLEHLRVLVLQGNPLSFITPYRGFTLDSLPLLFALDDIPILPDERHQFSGISKNKKVLQNTAQLQVNIGKLKGIPNPTKLSEPQESTEYPVIKYDYYVTYEFVKDQTSREKNNVQTDISIMNKPVSMESKRNPKGAQSFFLPVIPFQTGSYRTNGVPWLDVIDFNYKQKHVVGELLALKSFLLSGMMVTVTEEKTLLWPLDQETTAAKSEKKVGRKEKDKGRSSSKGSKGGSKTKKKNENLDELRRDPAIVKVLGSAHVNLESLVYGEMQVSTVWNFGTCCAEQEAQSSVCDKTEGKKNKERKISGRTSADIQTKSSNSAGKSRHKNPSEIKPTEDQLLSEPVPLTMEIQIQIIQLSSSLKAKKEYENSE</sequence>
<evidence type="ECO:0000313" key="5">
    <source>
        <dbReference type="Proteomes" id="UP000812440"/>
    </source>
</evidence>
<dbReference type="Proteomes" id="UP000812440">
    <property type="component" value="Chromosome 1"/>
</dbReference>
<feature type="region of interest" description="Disordered" evidence="3">
    <location>
        <begin position="427"/>
        <end position="462"/>
    </location>
</feature>
<feature type="compositionally biased region" description="Basic and acidic residues" evidence="3">
    <location>
        <begin position="428"/>
        <end position="442"/>
    </location>
</feature>
<feature type="region of interest" description="Disordered" evidence="3">
    <location>
        <begin position="508"/>
        <end position="561"/>
    </location>
</feature>
<dbReference type="PROSITE" id="PS51450">
    <property type="entry name" value="LRR"/>
    <property type="match status" value="1"/>
</dbReference>
<dbReference type="GO" id="GO:0005737">
    <property type="term" value="C:cytoplasm"/>
    <property type="evidence" value="ECO:0007669"/>
    <property type="project" value="TreeGrafter"/>
</dbReference>
<keyword evidence="5" id="KW-1185">Reference proteome</keyword>